<dbReference type="PANTHER" id="PTHR33360">
    <property type="entry name" value="TRANSPOSASE FOR INSERTION SEQUENCE ELEMENT IS200"/>
    <property type="match status" value="1"/>
</dbReference>
<evidence type="ECO:0000313" key="2">
    <source>
        <dbReference type="EMBL" id="GAG47927.1"/>
    </source>
</evidence>
<organism evidence="2">
    <name type="scientific">marine sediment metagenome</name>
    <dbReference type="NCBI Taxonomy" id="412755"/>
    <lineage>
        <taxon>unclassified sequences</taxon>
        <taxon>metagenomes</taxon>
        <taxon>ecological metagenomes</taxon>
    </lineage>
</organism>
<dbReference type="AlphaFoldDB" id="X0YLP9"/>
<dbReference type="EMBL" id="BARS01051702">
    <property type="protein sequence ID" value="GAG47927.1"/>
    <property type="molecule type" value="Genomic_DNA"/>
</dbReference>
<dbReference type="InterPro" id="IPR002686">
    <property type="entry name" value="Transposase_17"/>
</dbReference>
<reference evidence="2" key="1">
    <citation type="journal article" date="2014" name="Front. Microbiol.">
        <title>High frequency of phylogenetically diverse reductive dehalogenase-homologous genes in deep subseafloor sedimentary metagenomes.</title>
        <authorList>
            <person name="Kawai M."/>
            <person name="Futagami T."/>
            <person name="Toyoda A."/>
            <person name="Takaki Y."/>
            <person name="Nishi S."/>
            <person name="Hori S."/>
            <person name="Arai W."/>
            <person name="Tsubouchi T."/>
            <person name="Morono Y."/>
            <person name="Uchiyama I."/>
            <person name="Ito T."/>
            <person name="Fujiyama A."/>
            <person name="Inagaki F."/>
            <person name="Takami H."/>
        </authorList>
    </citation>
    <scope>NUCLEOTIDE SEQUENCE</scope>
    <source>
        <strain evidence="2">Expedition CK06-06</strain>
    </source>
</reference>
<protein>
    <recommendedName>
        <fullName evidence="1">Transposase IS200-like domain-containing protein</fullName>
    </recommendedName>
</protein>
<sequence>KYSVSEVVGRLKGQTASRLRKKFGWLKKVYWKENVVWSPGYFVSTVGINEEKILKYVEWQGRQDSGQTKFEF</sequence>
<evidence type="ECO:0000259" key="1">
    <source>
        <dbReference type="Pfam" id="PF01797"/>
    </source>
</evidence>
<name>X0YLP9_9ZZZZ</name>
<dbReference type="Gene3D" id="3.30.70.1290">
    <property type="entry name" value="Transposase IS200-like"/>
    <property type="match status" value="1"/>
</dbReference>
<dbReference type="GO" id="GO:0004803">
    <property type="term" value="F:transposase activity"/>
    <property type="evidence" value="ECO:0007669"/>
    <property type="project" value="InterPro"/>
</dbReference>
<dbReference type="GO" id="GO:0003677">
    <property type="term" value="F:DNA binding"/>
    <property type="evidence" value="ECO:0007669"/>
    <property type="project" value="InterPro"/>
</dbReference>
<proteinExistence type="predicted"/>
<feature type="domain" description="Transposase IS200-like" evidence="1">
    <location>
        <begin position="1"/>
        <end position="60"/>
    </location>
</feature>
<dbReference type="InterPro" id="IPR036515">
    <property type="entry name" value="Transposase_17_sf"/>
</dbReference>
<dbReference type="PANTHER" id="PTHR33360:SF2">
    <property type="entry name" value="TRANSPOSASE FOR INSERTION SEQUENCE ELEMENT IS200"/>
    <property type="match status" value="1"/>
</dbReference>
<dbReference type="GO" id="GO:0006313">
    <property type="term" value="P:DNA transposition"/>
    <property type="evidence" value="ECO:0007669"/>
    <property type="project" value="InterPro"/>
</dbReference>
<feature type="non-terminal residue" evidence="2">
    <location>
        <position position="1"/>
    </location>
</feature>
<gene>
    <name evidence="2" type="ORF">S01H1_76958</name>
</gene>
<accession>X0YLP9</accession>
<dbReference type="Pfam" id="PF01797">
    <property type="entry name" value="Y1_Tnp"/>
    <property type="match status" value="1"/>
</dbReference>
<comment type="caution">
    <text evidence="2">The sequence shown here is derived from an EMBL/GenBank/DDBJ whole genome shotgun (WGS) entry which is preliminary data.</text>
</comment>
<dbReference type="SUPFAM" id="SSF143422">
    <property type="entry name" value="Transposase IS200-like"/>
    <property type="match status" value="1"/>
</dbReference>